<name>A0ABY6CWL6_9BACT</name>
<keyword evidence="2 5" id="KW-0732">Signal</keyword>
<evidence type="ECO:0000256" key="5">
    <source>
        <dbReference type="SAM" id="SignalP"/>
    </source>
</evidence>
<dbReference type="PRINTS" id="PR00843">
    <property type="entry name" value="GLHYDRLASE30"/>
</dbReference>
<dbReference type="Pfam" id="PF02055">
    <property type="entry name" value="Glyco_hydro_30"/>
    <property type="match status" value="1"/>
</dbReference>
<dbReference type="EMBL" id="CP106679">
    <property type="protein sequence ID" value="UXP32640.1"/>
    <property type="molecule type" value="Genomic_DNA"/>
</dbReference>
<proteinExistence type="inferred from homology"/>
<organism evidence="8 9">
    <name type="scientific">Reichenbachiella agarivorans</name>
    <dbReference type="NCBI Taxonomy" id="2979464"/>
    <lineage>
        <taxon>Bacteria</taxon>
        <taxon>Pseudomonadati</taxon>
        <taxon>Bacteroidota</taxon>
        <taxon>Cytophagia</taxon>
        <taxon>Cytophagales</taxon>
        <taxon>Reichenbachiellaceae</taxon>
        <taxon>Reichenbachiella</taxon>
    </lineage>
</organism>
<sequence length="475" mass="54308">MIWHIVLLGMSMLLVQISAAQNIDMVYTTESKRWVEPKKFIAQSEGTVESTIKLYPELPLQTMDGFGGAFNELGWTALTSLPTTDYQKVFKEMFSAQGANFSMCRIPLGASDYALSYYSSNDVAEDFVMRDFNIDRDRFILIPYIKEALKIRPDLQVWASPWTPPAWMKVNEHYSLRAGDWEGRQGGNRMDPGAQMFNNATGFKMQERYLKAYALYFSKFVKAYEAAGVPLFAIMPQNEIAYSPNWPSCTWRAEDMSYFIGGYLGPQFEQDSLDTEIWLGTINWSNPDYVRTILNNEKTAKYLTGVGFQWGGSKAIATVHEEYPDFRLMQTENICGESENDWTSLERSWKTFIHYLRSGAGSYMYWNMVLDETGMSSWGWPQNSMVIIDRKAKTVKYTDEYYLFKHVSHFVQPGDQFLKSDGENHLAFKKSDGSIVLVIYNGEESVKTSTVKMGDKTINLSLQAKSISTVTIANY</sequence>
<evidence type="ECO:0000313" key="9">
    <source>
        <dbReference type="Proteomes" id="UP001065174"/>
    </source>
</evidence>
<dbReference type="Gene3D" id="2.60.40.1180">
    <property type="entry name" value="Golgi alpha-mannosidase II"/>
    <property type="match status" value="1"/>
</dbReference>
<feature type="domain" description="Glycosyl hydrolase family 30 beta sandwich" evidence="7">
    <location>
        <begin position="422"/>
        <end position="470"/>
    </location>
</feature>
<dbReference type="Gene3D" id="3.20.20.80">
    <property type="entry name" value="Glycosidases"/>
    <property type="match status" value="1"/>
</dbReference>
<dbReference type="RefSeq" id="WP_262310075.1">
    <property type="nucleotide sequence ID" value="NZ_CP106679.1"/>
</dbReference>
<gene>
    <name evidence="8" type="ORF">N6H18_01475</name>
</gene>
<feature type="signal peptide" evidence="5">
    <location>
        <begin position="1"/>
        <end position="20"/>
    </location>
</feature>
<dbReference type="InterPro" id="IPR033453">
    <property type="entry name" value="Glyco_hydro_30_TIM-barrel"/>
</dbReference>
<dbReference type="Pfam" id="PF17189">
    <property type="entry name" value="Glyco_hydro_30C"/>
    <property type="match status" value="1"/>
</dbReference>
<evidence type="ECO:0000259" key="7">
    <source>
        <dbReference type="Pfam" id="PF17189"/>
    </source>
</evidence>
<accession>A0ABY6CWL6</accession>
<keyword evidence="4" id="KW-0326">Glycosidase</keyword>
<reference evidence="8" key="1">
    <citation type="submission" date="2022-09" db="EMBL/GenBank/DDBJ databases">
        <title>Comparative genomics and taxonomic characterization of three novel marine species of genus Reichenbachiella exhibiting antioxidant and polysaccharide degradation activities.</title>
        <authorList>
            <person name="Muhammad N."/>
            <person name="Lee Y.-J."/>
            <person name="Ko J."/>
            <person name="Kim S.-G."/>
        </authorList>
    </citation>
    <scope>NUCLEOTIDE SEQUENCE</scope>
    <source>
        <strain evidence="8">BKB1-1</strain>
    </source>
</reference>
<evidence type="ECO:0000256" key="3">
    <source>
        <dbReference type="ARBA" id="ARBA00022801"/>
    </source>
</evidence>
<evidence type="ECO:0000256" key="4">
    <source>
        <dbReference type="RuleBase" id="RU361188"/>
    </source>
</evidence>
<dbReference type="PANTHER" id="PTHR11069:SF23">
    <property type="entry name" value="LYSOSOMAL ACID GLUCOSYLCERAMIDASE"/>
    <property type="match status" value="1"/>
</dbReference>
<dbReference type="InterPro" id="IPR033452">
    <property type="entry name" value="GH30_C"/>
</dbReference>
<dbReference type="InterPro" id="IPR017853">
    <property type="entry name" value="GH"/>
</dbReference>
<feature type="domain" description="Glycosyl hydrolase family 30 TIM-barrel" evidence="6">
    <location>
        <begin position="64"/>
        <end position="411"/>
    </location>
</feature>
<comment type="similarity">
    <text evidence="1 4">Belongs to the glycosyl hydrolase 30 family.</text>
</comment>
<dbReference type="Proteomes" id="UP001065174">
    <property type="component" value="Chromosome"/>
</dbReference>
<evidence type="ECO:0000256" key="2">
    <source>
        <dbReference type="ARBA" id="ARBA00022729"/>
    </source>
</evidence>
<dbReference type="InterPro" id="IPR013780">
    <property type="entry name" value="Glyco_hydro_b"/>
</dbReference>
<dbReference type="PANTHER" id="PTHR11069">
    <property type="entry name" value="GLUCOSYLCERAMIDASE"/>
    <property type="match status" value="1"/>
</dbReference>
<keyword evidence="3 4" id="KW-0378">Hydrolase</keyword>
<evidence type="ECO:0000259" key="6">
    <source>
        <dbReference type="Pfam" id="PF02055"/>
    </source>
</evidence>
<protein>
    <recommendedName>
        <fullName evidence="10">Glucosylceramidase</fullName>
    </recommendedName>
</protein>
<evidence type="ECO:0008006" key="10">
    <source>
        <dbReference type="Google" id="ProtNLM"/>
    </source>
</evidence>
<evidence type="ECO:0000313" key="8">
    <source>
        <dbReference type="EMBL" id="UXP32640.1"/>
    </source>
</evidence>
<dbReference type="SUPFAM" id="SSF51445">
    <property type="entry name" value="(Trans)glycosidases"/>
    <property type="match status" value="1"/>
</dbReference>
<evidence type="ECO:0000256" key="1">
    <source>
        <dbReference type="ARBA" id="ARBA00005382"/>
    </source>
</evidence>
<keyword evidence="9" id="KW-1185">Reference proteome</keyword>
<dbReference type="InterPro" id="IPR001139">
    <property type="entry name" value="Glyco_hydro_30"/>
</dbReference>
<feature type="chain" id="PRO_5045661633" description="Glucosylceramidase" evidence="5">
    <location>
        <begin position="21"/>
        <end position="475"/>
    </location>
</feature>